<evidence type="ECO:0000256" key="1">
    <source>
        <dbReference type="SAM" id="Phobius"/>
    </source>
</evidence>
<feature type="transmembrane region" description="Helical" evidence="1">
    <location>
        <begin position="45"/>
        <end position="65"/>
    </location>
</feature>
<reference evidence="3" key="1">
    <citation type="journal article" date="2019" name="Int. J. Syst. Evol. Microbiol.">
        <title>The Global Catalogue of Microorganisms (GCM) 10K type strain sequencing project: providing services to taxonomists for standard genome sequencing and annotation.</title>
        <authorList>
            <consortium name="The Broad Institute Genomics Platform"/>
            <consortium name="The Broad Institute Genome Sequencing Center for Infectious Disease"/>
            <person name="Wu L."/>
            <person name="Ma J."/>
        </authorList>
    </citation>
    <scope>NUCLEOTIDE SEQUENCE [LARGE SCALE GENOMIC DNA]</scope>
    <source>
        <strain evidence="3">CCUG 57263</strain>
    </source>
</reference>
<comment type="caution">
    <text evidence="2">The sequence shown here is derived from an EMBL/GenBank/DDBJ whole genome shotgun (WGS) entry which is preliminary data.</text>
</comment>
<keyword evidence="1" id="KW-0812">Transmembrane</keyword>
<evidence type="ECO:0000313" key="2">
    <source>
        <dbReference type="EMBL" id="MFD0871051.1"/>
    </source>
</evidence>
<organism evidence="2 3">
    <name type="scientific">Paenibacillus residui</name>
    <dbReference type="NCBI Taxonomy" id="629724"/>
    <lineage>
        <taxon>Bacteria</taxon>
        <taxon>Bacillati</taxon>
        <taxon>Bacillota</taxon>
        <taxon>Bacilli</taxon>
        <taxon>Bacillales</taxon>
        <taxon>Paenibacillaceae</taxon>
        <taxon>Paenibacillus</taxon>
    </lineage>
</organism>
<keyword evidence="1" id="KW-1133">Transmembrane helix</keyword>
<dbReference type="InterPro" id="IPR047928">
    <property type="entry name" value="Perm_prefix_1"/>
</dbReference>
<dbReference type="EMBL" id="JBHTIU010000072">
    <property type="protein sequence ID" value="MFD0871051.1"/>
    <property type="molecule type" value="Genomic_DNA"/>
</dbReference>
<feature type="transmembrane region" description="Helical" evidence="1">
    <location>
        <begin position="144"/>
        <end position="163"/>
    </location>
</feature>
<keyword evidence="3" id="KW-1185">Reference proteome</keyword>
<accession>A0ABW3DCJ4</accession>
<evidence type="ECO:0000313" key="3">
    <source>
        <dbReference type="Proteomes" id="UP001597120"/>
    </source>
</evidence>
<feature type="transmembrane region" description="Helical" evidence="1">
    <location>
        <begin position="16"/>
        <end position="33"/>
    </location>
</feature>
<protein>
    <submittedName>
        <fullName evidence="2">Permease prefix domain 1-containing protein</fullName>
    </submittedName>
</protein>
<proteinExistence type="predicted"/>
<sequence length="213" mass="24775">MSPQIRKLFSLCDVKYGWVLLGSSALFGISNYFDQTYINDPIWVHISYWFSFAIAVLWGVLNYISHVRLNSMYKKQNDIQKYVNQLAMSEEDKLELQTYLEDYVQDLIQQGKTEDEAAREAINQFKVKEFLSLSKNTMFFNLSAHYYLIGWTTITVISIILAWLLETALFPDSLVIEAVENVLAAYSIGLLGMFFLYKLIDAAIYQKFKEVFE</sequence>
<dbReference type="NCBIfam" id="NF038403">
    <property type="entry name" value="perm_prefix_1"/>
    <property type="match status" value="1"/>
</dbReference>
<gene>
    <name evidence="2" type="ORF">ACFQ03_18075</name>
</gene>
<feature type="transmembrane region" description="Helical" evidence="1">
    <location>
        <begin position="183"/>
        <end position="200"/>
    </location>
</feature>
<dbReference type="RefSeq" id="WP_144940594.1">
    <property type="nucleotide sequence ID" value="NZ_JBHTIU010000072.1"/>
</dbReference>
<dbReference type="Proteomes" id="UP001597120">
    <property type="component" value="Unassembled WGS sequence"/>
</dbReference>
<keyword evidence="1" id="KW-0472">Membrane</keyword>
<name>A0ABW3DCJ4_9BACL</name>